<dbReference type="GO" id="GO:0043565">
    <property type="term" value="F:sequence-specific DNA binding"/>
    <property type="evidence" value="ECO:0007669"/>
    <property type="project" value="InterPro"/>
</dbReference>
<keyword evidence="3" id="KW-0804">Transcription</keyword>
<accession>A0A9D1R585</accession>
<protein>
    <submittedName>
        <fullName evidence="5">AraC family transcriptional regulator</fullName>
    </submittedName>
</protein>
<dbReference type="Gene3D" id="1.10.10.60">
    <property type="entry name" value="Homeodomain-like"/>
    <property type="match status" value="2"/>
</dbReference>
<evidence type="ECO:0000256" key="1">
    <source>
        <dbReference type="ARBA" id="ARBA00023015"/>
    </source>
</evidence>
<dbReference type="InterPro" id="IPR018060">
    <property type="entry name" value="HTH_AraC"/>
</dbReference>
<keyword evidence="1" id="KW-0805">Transcription regulation</keyword>
<dbReference type="EMBL" id="DXGH01000025">
    <property type="protein sequence ID" value="HIW80723.1"/>
    <property type="molecule type" value="Genomic_DNA"/>
</dbReference>
<dbReference type="SUPFAM" id="SSF46689">
    <property type="entry name" value="Homeodomain-like"/>
    <property type="match status" value="2"/>
</dbReference>
<proteinExistence type="predicted"/>
<keyword evidence="2" id="KW-0238">DNA-binding</keyword>
<feature type="domain" description="HTH araC/xylS-type" evidence="4">
    <location>
        <begin position="118"/>
        <end position="216"/>
    </location>
</feature>
<evidence type="ECO:0000259" key="4">
    <source>
        <dbReference type="PROSITE" id="PS01124"/>
    </source>
</evidence>
<dbReference type="SMART" id="SM00342">
    <property type="entry name" value="HTH_ARAC"/>
    <property type="match status" value="1"/>
</dbReference>
<evidence type="ECO:0000256" key="2">
    <source>
        <dbReference type="ARBA" id="ARBA00023125"/>
    </source>
</evidence>
<evidence type="ECO:0000313" key="5">
    <source>
        <dbReference type="EMBL" id="HIW80723.1"/>
    </source>
</evidence>
<dbReference type="PROSITE" id="PS01124">
    <property type="entry name" value="HTH_ARAC_FAMILY_2"/>
    <property type="match status" value="1"/>
</dbReference>
<dbReference type="PANTHER" id="PTHR43280">
    <property type="entry name" value="ARAC-FAMILY TRANSCRIPTIONAL REGULATOR"/>
    <property type="match status" value="1"/>
</dbReference>
<evidence type="ECO:0000256" key="3">
    <source>
        <dbReference type="ARBA" id="ARBA00023163"/>
    </source>
</evidence>
<sequence length="223" mass="26218">MDYESEFAFYRAVQEGDLDTVKRRLTPLGSRHMGTLSQNPVRNLRYHFIISVAMITRFCIENGLSPEYAYTLSDLYIQKADLTDTAEGIQQLHCDMTFDYTRQMRELVKEHTYSRQVVLTLDYIYTHLQEPLTVAAIADAIQLNPNYLSILFKKETGVPVSAYIRKKRIKMAENLLKYSDFSATDISNYLCFSSHSHFIKIFKSETGYTPREYRNRFFRHNWN</sequence>
<dbReference type="AlphaFoldDB" id="A0A9D1R585"/>
<reference evidence="5" key="2">
    <citation type="submission" date="2021-04" db="EMBL/GenBank/DDBJ databases">
        <authorList>
            <person name="Gilroy R."/>
        </authorList>
    </citation>
    <scope>NUCLEOTIDE SEQUENCE</scope>
    <source>
        <strain evidence="5">CHK195-6426</strain>
    </source>
</reference>
<dbReference type="InterPro" id="IPR009057">
    <property type="entry name" value="Homeodomain-like_sf"/>
</dbReference>
<dbReference type="GO" id="GO:0003700">
    <property type="term" value="F:DNA-binding transcription factor activity"/>
    <property type="evidence" value="ECO:0007669"/>
    <property type="project" value="InterPro"/>
</dbReference>
<reference evidence="5" key="1">
    <citation type="journal article" date="2021" name="PeerJ">
        <title>Extensive microbial diversity within the chicken gut microbiome revealed by metagenomics and culture.</title>
        <authorList>
            <person name="Gilroy R."/>
            <person name="Ravi A."/>
            <person name="Getino M."/>
            <person name="Pursley I."/>
            <person name="Horton D.L."/>
            <person name="Alikhan N.F."/>
            <person name="Baker D."/>
            <person name="Gharbi K."/>
            <person name="Hall N."/>
            <person name="Watson M."/>
            <person name="Adriaenssens E.M."/>
            <person name="Foster-Nyarko E."/>
            <person name="Jarju S."/>
            <person name="Secka A."/>
            <person name="Antonio M."/>
            <person name="Oren A."/>
            <person name="Chaudhuri R.R."/>
            <person name="La Ragione R."/>
            <person name="Hildebrand F."/>
            <person name="Pallen M.J."/>
        </authorList>
    </citation>
    <scope>NUCLEOTIDE SEQUENCE</scope>
    <source>
        <strain evidence="5">CHK195-6426</strain>
    </source>
</reference>
<dbReference type="Pfam" id="PF12833">
    <property type="entry name" value="HTH_18"/>
    <property type="match status" value="1"/>
</dbReference>
<dbReference type="Proteomes" id="UP000824265">
    <property type="component" value="Unassembled WGS sequence"/>
</dbReference>
<comment type="caution">
    <text evidence="5">The sequence shown here is derived from an EMBL/GenBank/DDBJ whole genome shotgun (WGS) entry which is preliminary data.</text>
</comment>
<organism evidence="5 6">
    <name type="scientific">Candidatus Acetatifactor stercoripullorum</name>
    <dbReference type="NCBI Taxonomy" id="2838414"/>
    <lineage>
        <taxon>Bacteria</taxon>
        <taxon>Bacillati</taxon>
        <taxon>Bacillota</taxon>
        <taxon>Clostridia</taxon>
        <taxon>Lachnospirales</taxon>
        <taxon>Lachnospiraceae</taxon>
        <taxon>Acetatifactor</taxon>
    </lineage>
</organism>
<evidence type="ECO:0000313" key="6">
    <source>
        <dbReference type="Proteomes" id="UP000824265"/>
    </source>
</evidence>
<name>A0A9D1R585_9FIRM</name>
<dbReference type="PANTHER" id="PTHR43280:SF10">
    <property type="entry name" value="REGULATORY PROTEIN POCR"/>
    <property type="match status" value="1"/>
</dbReference>
<gene>
    <name evidence="5" type="ORF">H9742_04205</name>
</gene>